<dbReference type="RefSeq" id="WP_170123952.1">
    <property type="nucleotide sequence ID" value="NZ_CAKZQT010000029.1"/>
</dbReference>
<feature type="binding site" evidence="1">
    <location>
        <position position="162"/>
    </location>
    <ligand>
        <name>S-adenosyl-L-methionine</name>
        <dbReference type="ChEBI" id="CHEBI:59789"/>
    </ligand>
</feature>
<keyword evidence="1" id="KW-0694">RNA-binding</keyword>
<dbReference type="InterPro" id="IPR007473">
    <property type="entry name" value="RlmJ"/>
</dbReference>
<accession>A0A318EB46</accession>
<reference evidence="2 3" key="1">
    <citation type="submission" date="2018-04" db="EMBL/GenBank/DDBJ databases">
        <title>Genomic Encyclopedia of Type Strains, Phase IV (KMG-IV): sequencing the most valuable type-strain genomes for metagenomic binning, comparative biology and taxonomic classification.</title>
        <authorList>
            <person name="Goeker M."/>
        </authorList>
    </citation>
    <scope>NUCLEOTIDE SEQUENCE [LARGE SCALE GENOMIC DNA]</scope>
    <source>
        <strain evidence="2 3">DSM 104150</strain>
    </source>
</reference>
<keyword evidence="1" id="KW-0949">S-adenosyl-L-methionine</keyword>
<keyword evidence="3" id="KW-1185">Reference proteome</keyword>
<keyword evidence="1" id="KW-0698">rRNA processing</keyword>
<feature type="site" description="Interaction with substrate rRNA" evidence="1">
    <location>
        <position position="3"/>
    </location>
</feature>
<keyword evidence="1 2" id="KW-0489">Methyltransferase</keyword>
<dbReference type="Pfam" id="PF04378">
    <property type="entry name" value="RsmJ"/>
    <property type="match status" value="1"/>
</dbReference>
<keyword evidence="1 2" id="KW-0808">Transferase</keyword>
<dbReference type="PANTHER" id="PTHR37426:SF1">
    <property type="entry name" value="RIBOSOMAL RNA LARGE SUBUNIT METHYLTRANSFERASE J"/>
    <property type="match status" value="1"/>
</dbReference>
<comment type="catalytic activity">
    <reaction evidence="1">
        <text>adenosine(2030) in 23S rRNA + S-adenosyl-L-methionine = N(6)-methyladenosine(2030) in 23S rRNA + S-adenosyl-L-homocysteine + H(+)</text>
        <dbReference type="Rhea" id="RHEA:43736"/>
        <dbReference type="Rhea" id="RHEA-COMP:10668"/>
        <dbReference type="Rhea" id="RHEA-COMP:10669"/>
        <dbReference type="ChEBI" id="CHEBI:15378"/>
        <dbReference type="ChEBI" id="CHEBI:57856"/>
        <dbReference type="ChEBI" id="CHEBI:59789"/>
        <dbReference type="ChEBI" id="CHEBI:74411"/>
        <dbReference type="ChEBI" id="CHEBI:74449"/>
        <dbReference type="EC" id="2.1.1.266"/>
    </reaction>
</comment>
<dbReference type="GO" id="GO:0070475">
    <property type="term" value="P:rRNA base methylation"/>
    <property type="evidence" value="ECO:0007669"/>
    <property type="project" value="UniProtKB-UniRule"/>
</dbReference>
<dbReference type="Proteomes" id="UP000248330">
    <property type="component" value="Unassembled WGS sequence"/>
</dbReference>
<dbReference type="GO" id="GO:0003723">
    <property type="term" value="F:RNA binding"/>
    <property type="evidence" value="ECO:0007669"/>
    <property type="project" value="UniProtKB-UniRule"/>
</dbReference>
<feature type="binding site" evidence="1">
    <location>
        <position position="41"/>
    </location>
    <ligand>
        <name>S-adenosyl-L-methionine</name>
        <dbReference type="ChEBI" id="CHEBI:59789"/>
    </ligand>
</feature>
<dbReference type="HAMAP" id="MF_00934">
    <property type="entry name" value="23SrRNA_methyltr_J"/>
    <property type="match status" value="1"/>
</dbReference>
<comment type="similarity">
    <text evidence="1">Belongs to the RlmJ family.</text>
</comment>
<comment type="function">
    <text evidence="1">Specifically methylates the adenine in position 2030 of 23S rRNA.</text>
</comment>
<comment type="caution">
    <text evidence="2">The sequence shown here is derived from an EMBL/GenBank/DDBJ whole genome shotgun (WGS) entry which is preliminary data.</text>
</comment>
<organism evidence="2 3">
    <name type="scientific">Sinimarinibacterium flocculans</name>
    <dbReference type="NCBI Taxonomy" id="985250"/>
    <lineage>
        <taxon>Bacteria</taxon>
        <taxon>Pseudomonadati</taxon>
        <taxon>Pseudomonadota</taxon>
        <taxon>Gammaproteobacteria</taxon>
        <taxon>Nevskiales</taxon>
        <taxon>Nevskiaceae</taxon>
        <taxon>Sinimarinibacterium</taxon>
    </lineage>
</organism>
<gene>
    <name evidence="1" type="primary">rlmJ</name>
    <name evidence="2" type="ORF">C8D93_103287</name>
</gene>
<dbReference type="SUPFAM" id="SSF53335">
    <property type="entry name" value="S-adenosyl-L-methionine-dependent methyltransferases"/>
    <property type="match status" value="1"/>
</dbReference>
<evidence type="ECO:0000313" key="3">
    <source>
        <dbReference type="Proteomes" id="UP000248330"/>
    </source>
</evidence>
<dbReference type="EC" id="2.1.1.266" evidence="1"/>
<dbReference type="Gene3D" id="3.40.50.150">
    <property type="entry name" value="Vaccinia Virus protein VP39"/>
    <property type="match status" value="1"/>
</dbReference>
<feature type="binding site" evidence="1">
    <location>
        <begin position="142"/>
        <end position="143"/>
    </location>
    <ligand>
        <name>S-adenosyl-L-methionine</name>
        <dbReference type="ChEBI" id="CHEBI:59789"/>
    </ligand>
</feature>
<evidence type="ECO:0000256" key="1">
    <source>
        <dbReference type="HAMAP-Rule" id="MF_00934"/>
    </source>
</evidence>
<dbReference type="InterPro" id="IPR029063">
    <property type="entry name" value="SAM-dependent_MTases_sf"/>
</dbReference>
<proteinExistence type="inferred from homology"/>
<protein>
    <recommendedName>
        <fullName evidence="1">Ribosomal RNA large subunit methyltransferase J</fullName>
        <ecNumber evidence="1">2.1.1.266</ecNumber>
    </recommendedName>
    <alternativeName>
        <fullName evidence="1">23S rRNA (adenine(2030)-N6)-methyltransferase</fullName>
    </alternativeName>
    <alternativeName>
        <fullName evidence="1">23S rRNA m6A2030 methyltransferase</fullName>
    </alternativeName>
</protein>
<feature type="binding site" evidence="1">
    <location>
        <position position="99"/>
    </location>
    <ligand>
        <name>S-adenosyl-L-methionine</name>
        <dbReference type="ChEBI" id="CHEBI:59789"/>
    </ligand>
</feature>
<dbReference type="AlphaFoldDB" id="A0A318EB46"/>
<dbReference type="GO" id="GO:0005829">
    <property type="term" value="C:cytosol"/>
    <property type="evidence" value="ECO:0007669"/>
    <property type="project" value="TreeGrafter"/>
</dbReference>
<feature type="active site" description="Proton acceptor" evidence="1">
    <location>
        <position position="162"/>
    </location>
</feature>
<comment type="subunit">
    <text evidence="1">Monomer.</text>
</comment>
<evidence type="ECO:0000313" key="2">
    <source>
        <dbReference type="EMBL" id="PXV69711.1"/>
    </source>
</evidence>
<sequence length="279" mass="30776">MHYQHRFHAGNFADVFKHVLVLALLRALSAKDKPWCYADTHAGAGDYDLGDAGARRTAEFADGIGRIWDSTDAPFAVADYLAQVRRLNPDGALRRYPGSPRLAEQAARAQDRLLLCERVPAVAEQLRGALGSDPRVHLHRRDGYELAALLPPAEKRGLVLVDPPFERADEFDVLADFLAQGLRRFGSGVFALWYPDKQRHATERWRRRVRGECPREVLDLQLAVSHPADGEMRACGLLVVNPPYAAQAPIAEALAWLAPRLAQGDGAGHAAQRWPAGTS</sequence>
<dbReference type="PANTHER" id="PTHR37426">
    <property type="entry name" value="RIBOSOMAL RNA LARGE SUBUNIT METHYLTRANSFERASE J"/>
    <property type="match status" value="1"/>
</dbReference>
<dbReference type="GO" id="GO:0036307">
    <property type="term" value="F:23S rRNA (adenine(2030)-N(6))-methyltransferase activity"/>
    <property type="evidence" value="ECO:0007669"/>
    <property type="project" value="UniProtKB-UniRule"/>
</dbReference>
<feature type="binding site" evidence="1">
    <location>
        <position position="117"/>
    </location>
    <ligand>
        <name>S-adenosyl-L-methionine</name>
        <dbReference type="ChEBI" id="CHEBI:59789"/>
    </ligand>
</feature>
<feature type="binding site" evidence="1">
    <location>
        <position position="18"/>
    </location>
    <ligand>
        <name>S-adenosyl-L-methionine</name>
        <dbReference type="ChEBI" id="CHEBI:59789"/>
    </ligand>
</feature>
<dbReference type="EMBL" id="QICN01000003">
    <property type="protein sequence ID" value="PXV69711.1"/>
    <property type="molecule type" value="Genomic_DNA"/>
</dbReference>
<name>A0A318EB46_9GAMM</name>